<feature type="compositionally biased region" description="Polar residues" evidence="7">
    <location>
        <begin position="178"/>
        <end position="197"/>
    </location>
</feature>
<feature type="compositionally biased region" description="Basic and acidic residues" evidence="7">
    <location>
        <begin position="85"/>
        <end position="94"/>
    </location>
</feature>
<feature type="domain" description="Myb/SANT-like DNA-binding" evidence="8">
    <location>
        <begin position="10"/>
        <end position="87"/>
    </location>
</feature>
<evidence type="ECO:0000256" key="2">
    <source>
        <dbReference type="ARBA" id="ARBA00016807"/>
    </source>
</evidence>
<evidence type="ECO:0000256" key="6">
    <source>
        <dbReference type="SAM" id="Coils"/>
    </source>
</evidence>
<proteinExistence type="predicted"/>
<keyword evidence="4" id="KW-0804">Transcription</keyword>
<dbReference type="Proteomes" id="UP001154114">
    <property type="component" value="Chromosome 13"/>
</dbReference>
<keyword evidence="10" id="KW-1185">Reference proteome</keyword>
<dbReference type="Pfam" id="PF13873">
    <property type="entry name" value="Myb_DNA-bind_5"/>
    <property type="match status" value="1"/>
</dbReference>
<evidence type="ECO:0000256" key="7">
    <source>
        <dbReference type="SAM" id="MobiDB-lite"/>
    </source>
</evidence>
<feature type="region of interest" description="Disordered" evidence="7">
    <location>
        <begin position="175"/>
        <end position="244"/>
    </location>
</feature>
<dbReference type="OrthoDB" id="6084504at2759"/>
<evidence type="ECO:0000256" key="4">
    <source>
        <dbReference type="ARBA" id="ARBA00023163"/>
    </source>
</evidence>
<dbReference type="AlphaFoldDB" id="A0A9P0BI92"/>
<feature type="compositionally biased region" description="Polar residues" evidence="7">
    <location>
        <begin position="123"/>
        <end position="138"/>
    </location>
</feature>
<feature type="coiled-coil region" evidence="6">
    <location>
        <begin position="254"/>
        <end position="283"/>
    </location>
</feature>
<keyword evidence="6" id="KW-0175">Coiled coil</keyword>
<comment type="function">
    <text evidence="5">Involved in transvection phenomena (= synapsis-dependent gene expression), where the synaptic pairing of chromosomes carrying genes with which zeste interacts influences the expression of these genes. Zeste binds to DNA and stimulates transcription from a nearby promoter.</text>
</comment>
<name>A0A9P0BI92_CHRIL</name>
<dbReference type="EMBL" id="LR824016">
    <property type="protein sequence ID" value="CAH0584090.1"/>
    <property type="molecule type" value="Genomic_DNA"/>
</dbReference>
<keyword evidence="3" id="KW-0805">Transcription regulation</keyword>
<dbReference type="PANTHER" id="PTHR21411">
    <property type="entry name" value="APONTIC"/>
    <property type="match status" value="1"/>
</dbReference>
<evidence type="ECO:0000256" key="5">
    <source>
        <dbReference type="ARBA" id="ARBA00025466"/>
    </source>
</evidence>
<evidence type="ECO:0000313" key="10">
    <source>
        <dbReference type="Proteomes" id="UP001154114"/>
    </source>
</evidence>
<evidence type="ECO:0000259" key="8">
    <source>
        <dbReference type="Pfam" id="PF13873"/>
    </source>
</evidence>
<evidence type="ECO:0000313" key="9">
    <source>
        <dbReference type="EMBL" id="CAH0584090.1"/>
    </source>
</evidence>
<accession>A0A9P0BI92</accession>
<evidence type="ECO:0000256" key="3">
    <source>
        <dbReference type="ARBA" id="ARBA00023015"/>
    </source>
</evidence>
<comment type="subunit">
    <text evidence="1">Self-associates forming complexes of several hundred monomers.</text>
</comment>
<feature type="region of interest" description="Disordered" evidence="7">
    <location>
        <begin position="82"/>
        <end position="111"/>
    </location>
</feature>
<dbReference type="InterPro" id="IPR028002">
    <property type="entry name" value="Myb_DNA-bind_5"/>
</dbReference>
<evidence type="ECO:0000256" key="1">
    <source>
        <dbReference type="ARBA" id="ARBA00011764"/>
    </source>
</evidence>
<protein>
    <recommendedName>
        <fullName evidence="2">Regulatory protein zeste</fullName>
    </recommendedName>
</protein>
<organism evidence="9 10">
    <name type="scientific">Chrysodeixis includens</name>
    <name type="common">Soybean looper</name>
    <name type="synonym">Pseudoplusia includens</name>
    <dbReference type="NCBI Taxonomy" id="689277"/>
    <lineage>
        <taxon>Eukaryota</taxon>
        <taxon>Metazoa</taxon>
        <taxon>Ecdysozoa</taxon>
        <taxon>Arthropoda</taxon>
        <taxon>Hexapoda</taxon>
        <taxon>Insecta</taxon>
        <taxon>Pterygota</taxon>
        <taxon>Neoptera</taxon>
        <taxon>Endopterygota</taxon>
        <taxon>Lepidoptera</taxon>
        <taxon>Glossata</taxon>
        <taxon>Ditrysia</taxon>
        <taxon>Noctuoidea</taxon>
        <taxon>Noctuidae</taxon>
        <taxon>Plusiinae</taxon>
        <taxon>Chrysodeixis</taxon>
    </lineage>
</organism>
<dbReference type="PANTHER" id="PTHR21411:SF0">
    <property type="entry name" value="REGULATORY PROTEIN ZESTE"/>
    <property type="match status" value="1"/>
</dbReference>
<reference evidence="9" key="1">
    <citation type="submission" date="2021-12" db="EMBL/GenBank/DDBJ databases">
        <authorList>
            <person name="King R."/>
        </authorList>
    </citation>
    <scope>NUCLEOTIDE SEQUENCE</scope>
</reference>
<feature type="region of interest" description="Disordered" evidence="7">
    <location>
        <begin position="123"/>
        <end position="143"/>
    </location>
</feature>
<feature type="compositionally biased region" description="Low complexity" evidence="7">
    <location>
        <begin position="198"/>
        <end position="215"/>
    </location>
</feature>
<gene>
    <name evidence="9" type="ORF">CINC_LOCUS2339</name>
</gene>
<sequence length="311" mass="35415">MESKVLKRQRSENWLEEDKIILKELIRERVLILENKNTDANTNAKKVAAWHDLRTSFNNMAKTPRTLQQLKAQWGIIKMTAKKQKCQERKERLRTGGGPPPPSESPSGDDIAVWLPHEFTVDSNQFDSDNQFQTLPDTENQKQKVIPLPNSPVLCDNSGLGNTQLILEQCIDEDKPCTSKQPEPSTSSQAEPNTSSQAEPSTSSQAEPSTSSQAEPKNIKPKTPNYGPKNKKMSKMTKDSAVQQIAKTETDCRKELHQAQLANEKQKLKNLQLEEEVLKYKLQYYKNKFKCYLYTRLITKLLTKMSPNKSL</sequence>